<dbReference type="InterPro" id="IPR011990">
    <property type="entry name" value="TPR-like_helical_dom_sf"/>
</dbReference>
<name>A0A1C3N4J4_9ACTN</name>
<proteinExistence type="predicted"/>
<keyword evidence="4" id="KW-1185">Reference proteome</keyword>
<reference evidence="4" key="1">
    <citation type="submission" date="2016-06" db="EMBL/GenBank/DDBJ databases">
        <authorList>
            <person name="Varghese N."/>
        </authorList>
    </citation>
    <scope>NUCLEOTIDE SEQUENCE [LARGE SCALE GENOMIC DNA]</scope>
    <source>
        <strain evidence="4">DSM 45344</strain>
    </source>
</reference>
<evidence type="ECO:0000256" key="2">
    <source>
        <dbReference type="SAM" id="MobiDB-lite"/>
    </source>
</evidence>
<feature type="coiled-coil region" evidence="1">
    <location>
        <begin position="524"/>
        <end position="551"/>
    </location>
</feature>
<feature type="compositionally biased region" description="Basic and acidic residues" evidence="2">
    <location>
        <begin position="373"/>
        <end position="382"/>
    </location>
</feature>
<dbReference type="Gene3D" id="1.25.40.10">
    <property type="entry name" value="Tetratricopeptide repeat domain"/>
    <property type="match status" value="1"/>
</dbReference>
<feature type="region of interest" description="Disordered" evidence="2">
    <location>
        <begin position="63"/>
        <end position="97"/>
    </location>
</feature>
<dbReference type="SUPFAM" id="SSF52540">
    <property type="entry name" value="P-loop containing nucleoside triphosphate hydrolases"/>
    <property type="match status" value="1"/>
</dbReference>
<accession>A0A1C3N4J4</accession>
<dbReference type="PANTHER" id="PTHR34301">
    <property type="entry name" value="DNA-BINDING PROTEIN-RELATED"/>
    <property type="match status" value="1"/>
</dbReference>
<dbReference type="OrthoDB" id="135105at2"/>
<evidence type="ECO:0000256" key="1">
    <source>
        <dbReference type="SAM" id="Coils"/>
    </source>
</evidence>
<keyword evidence="1" id="KW-0175">Coiled coil</keyword>
<dbReference type="PANTHER" id="PTHR34301:SF8">
    <property type="entry name" value="ATPASE DOMAIN-CONTAINING PROTEIN"/>
    <property type="match status" value="1"/>
</dbReference>
<dbReference type="Proteomes" id="UP000199393">
    <property type="component" value="Chromosome I"/>
</dbReference>
<feature type="region of interest" description="Disordered" evidence="2">
    <location>
        <begin position="356"/>
        <end position="382"/>
    </location>
</feature>
<gene>
    <name evidence="3" type="ORF">GA0070620_3028</name>
</gene>
<dbReference type="PATRIC" id="fig|307121.4.peg.3096"/>
<dbReference type="STRING" id="307121.GA0070620_3028"/>
<organism evidence="3 4">
    <name type="scientific">Micromonospora krabiensis</name>
    <dbReference type="NCBI Taxonomy" id="307121"/>
    <lineage>
        <taxon>Bacteria</taxon>
        <taxon>Bacillati</taxon>
        <taxon>Actinomycetota</taxon>
        <taxon>Actinomycetes</taxon>
        <taxon>Micromonosporales</taxon>
        <taxon>Micromonosporaceae</taxon>
        <taxon>Micromonospora</taxon>
    </lineage>
</organism>
<protein>
    <submittedName>
        <fullName evidence="3">Predicted ATPase, AAA+ ATPase superfamily</fullName>
    </submittedName>
</protein>
<evidence type="ECO:0000313" key="3">
    <source>
        <dbReference type="EMBL" id="SBV27509.1"/>
    </source>
</evidence>
<evidence type="ECO:0000313" key="4">
    <source>
        <dbReference type="Proteomes" id="UP000199393"/>
    </source>
</evidence>
<sequence>MDLDLVQAVARVGDFVHVQQTTGHQVSGTLATLSTSHLVVEEQGTGAKHAVALASIITVTTGQRQTVPPATPVTGGQPPRPVPTPPARTGSAAATSEAPPVIPRLIVPSGATTIIMQRPLAAPDFVAYANDELLNLRAHEEALNRIKQQFEYAVRVKELDPRFGRCAGMASEMDQLLVGEPHSSSAFRLAGYLHHMAGNLATASDRYLSAALIVPDVAPYWWLDTAIAALRADREELAQQGLLRYLDGTTPQDDPDAWWALLALSERLGAARLLHLVRPEAEATPQARRSILEACHSLATDAGDTDLAARVVAMLMEGPSAAVSQVVLPALPTPDMPARITPKTVMARTPVLPTLRSMPQPAVKPATRQRRKERNEYDQAKHLEHRAKDLERAKEAYREAIRKNINVESAIKDLAWLTRRVDGPEAALRVIEEEFADRLPPSASLDQILIDFYIGAQRYEDALRLLEPMLAGHLELGQKKVVLRRICQAKLSLSQDATWYAEELLRVAPSEASARRTYAIALMRRDQPGDLDRAEEEIEELRSKDDAQALEIFDKIRQMREGGSTADLDMLVRRISDIRFEAISDFGQYILDNFAEAADGIRQQRRFAANDIRYLRTRAQEARNKRSRERYDAYISAAKIELEVSTVDGGGSETSERNAQAFFDLLLRGLTALGDTMLSTNAEVAREIYFEALAVADQLRQPTMQEYWNALQRYLRSIFDSPEALTVSHDRGGNTSLSAAEVGAALADDLREVPEQSVQQLFDAVDELAARTRFASESAIRAIEHVPSLAREARRHLAEFLGLRSPDVTTERVIEAWREAGLRRQSDRDEIEQQLRLLHGLEVGEVSLDRASTVLDNLHNERTVALAVDRGACRKLQTNFRLLQLGLKEHGFEEREFRYLQVQGAMRDFADLVRAAPTRLAVRNLLPIASRTLAQVDRTLERLYADHKPDPSLSLALVEYTPDGHNRITVQVKLYNEPSCAPVESPELVVNLAAAAEGIKVLDVKSVPTVRGGDAKISSILVELSKELVASGAFSLPIDVTYRTRTNEEGRISATLAVRLMSEADFTRIRPNPFKDGAAGRTVTDPNMFFGREELVDQIEALLVDATGPGAGVAIYGQKRAGKSSIRLHLSRRLQKGDRFLVVDVANIGKLAPVSVGETNATLQILLWTILAKGDAVVRERAAALGEPIEFLPADLTRDEFLRSLVPVDDFITVFERFNAEAARRSEWRDRAFIVLMDEFQFIANWIAEGRVSATFVQALKAILEQRLFHLVVVGVDAMQSFIDKFANEFGVFHKHRVNYLEPRFAKELMDLPIRIGGPNGESRYRERAQEQILSLTGGNPFYIQRFCYQLVEHMNSSKAPLVTEADVELIREWLLGEFGPSDFDNLETSGEPSTTAIATEAVREVLTAVAVAGNDGRATIEDVRQRCSVPNVQSILEDLEAREVVVQEAGTYRILVRLYHDWLRRRAA</sequence>
<dbReference type="InterPro" id="IPR027417">
    <property type="entry name" value="P-loop_NTPase"/>
</dbReference>
<dbReference type="EMBL" id="LT598496">
    <property type="protein sequence ID" value="SBV27509.1"/>
    <property type="molecule type" value="Genomic_DNA"/>
</dbReference>
<dbReference type="Gene3D" id="3.40.50.300">
    <property type="entry name" value="P-loop containing nucleotide triphosphate hydrolases"/>
    <property type="match status" value="1"/>
</dbReference>
<dbReference type="RefSeq" id="WP_157741614.1">
    <property type="nucleotide sequence ID" value="NZ_JBHRWG010000004.1"/>
</dbReference>